<proteinExistence type="predicted"/>
<dbReference type="InterPro" id="IPR052026">
    <property type="entry name" value="ExeA_AAA_ATPase_DNA-bind"/>
</dbReference>
<feature type="region of interest" description="Disordered" evidence="1">
    <location>
        <begin position="312"/>
        <end position="371"/>
    </location>
</feature>
<organism evidence="4 5">
    <name type="scientific">Marinobacter zhanjiangensis</name>
    <dbReference type="NCBI Taxonomy" id="578215"/>
    <lineage>
        <taxon>Bacteria</taxon>
        <taxon>Pseudomonadati</taxon>
        <taxon>Pseudomonadota</taxon>
        <taxon>Gammaproteobacteria</taxon>
        <taxon>Pseudomonadales</taxon>
        <taxon>Marinobacteraceae</taxon>
        <taxon>Marinobacter</taxon>
    </lineage>
</organism>
<dbReference type="CDD" id="cd00009">
    <property type="entry name" value="AAA"/>
    <property type="match status" value="1"/>
</dbReference>
<evidence type="ECO:0000259" key="3">
    <source>
        <dbReference type="SMART" id="SM00382"/>
    </source>
</evidence>
<evidence type="ECO:0000313" key="5">
    <source>
        <dbReference type="Proteomes" id="UP000601597"/>
    </source>
</evidence>
<dbReference type="RefSeq" id="WP_189577894.1">
    <property type="nucleotide sequence ID" value="NZ_BMXV01000008.1"/>
</dbReference>
<keyword evidence="2" id="KW-0812">Transmembrane</keyword>
<feature type="transmembrane region" description="Helical" evidence="2">
    <location>
        <begin position="280"/>
        <end position="301"/>
    </location>
</feature>
<dbReference type="Proteomes" id="UP000601597">
    <property type="component" value="Unassembled WGS sequence"/>
</dbReference>
<evidence type="ECO:0000256" key="1">
    <source>
        <dbReference type="SAM" id="MobiDB-lite"/>
    </source>
</evidence>
<dbReference type="SMART" id="SM00382">
    <property type="entry name" value="AAA"/>
    <property type="match status" value="1"/>
</dbReference>
<feature type="domain" description="AAA+ ATPase" evidence="3">
    <location>
        <begin position="42"/>
        <end position="195"/>
    </location>
</feature>
<keyword evidence="2" id="KW-1133">Transmembrane helix</keyword>
<keyword evidence="5" id="KW-1185">Reference proteome</keyword>
<feature type="compositionally biased region" description="Low complexity" evidence="1">
    <location>
        <begin position="313"/>
        <end position="326"/>
    </location>
</feature>
<comment type="caution">
    <text evidence="4">The sequence shown here is derived from an EMBL/GenBank/DDBJ whole genome shotgun (WGS) entry which is preliminary data.</text>
</comment>
<name>A0ABQ3BB64_9GAMM</name>
<keyword evidence="2" id="KW-0472">Membrane</keyword>
<evidence type="ECO:0000256" key="2">
    <source>
        <dbReference type="SAM" id="Phobius"/>
    </source>
</evidence>
<evidence type="ECO:0000313" key="4">
    <source>
        <dbReference type="EMBL" id="GGY82510.1"/>
    </source>
</evidence>
<dbReference type="Gene3D" id="3.90.70.10">
    <property type="entry name" value="Cysteine proteinases"/>
    <property type="match status" value="1"/>
</dbReference>
<dbReference type="SUPFAM" id="SSF52540">
    <property type="entry name" value="P-loop containing nucleoside triphosphate hydrolases"/>
    <property type="match status" value="1"/>
</dbReference>
<gene>
    <name evidence="4" type="primary">gspA</name>
    <name evidence="4" type="ORF">GCM10007071_32460</name>
</gene>
<dbReference type="Gene3D" id="3.40.50.300">
    <property type="entry name" value="P-loop containing nucleotide triphosphate hydrolases"/>
    <property type="match status" value="1"/>
</dbReference>
<reference evidence="5" key="1">
    <citation type="journal article" date="2019" name="Int. J. Syst. Evol. Microbiol.">
        <title>The Global Catalogue of Microorganisms (GCM) 10K type strain sequencing project: providing services to taxonomists for standard genome sequencing and annotation.</title>
        <authorList>
            <consortium name="The Broad Institute Genomics Platform"/>
            <consortium name="The Broad Institute Genome Sequencing Center for Infectious Disease"/>
            <person name="Wu L."/>
            <person name="Ma J."/>
        </authorList>
    </citation>
    <scope>NUCLEOTIDE SEQUENCE [LARGE SCALE GENOMIC DNA]</scope>
    <source>
        <strain evidence="5">KCTC 22280</strain>
    </source>
</reference>
<dbReference type="PANTHER" id="PTHR35894">
    <property type="entry name" value="GENERAL SECRETION PATHWAY PROTEIN A-RELATED"/>
    <property type="match status" value="1"/>
</dbReference>
<dbReference type="InterPro" id="IPR049945">
    <property type="entry name" value="AAA_22"/>
</dbReference>
<accession>A0ABQ3BB64</accession>
<dbReference type="EMBL" id="BMXV01000008">
    <property type="protein sequence ID" value="GGY82510.1"/>
    <property type="molecule type" value="Genomic_DNA"/>
</dbReference>
<dbReference type="InterPro" id="IPR027417">
    <property type="entry name" value="P-loop_NTPase"/>
</dbReference>
<dbReference type="Pfam" id="PF13401">
    <property type="entry name" value="AAA_22"/>
    <property type="match status" value="1"/>
</dbReference>
<sequence length="601" mass="66491">MYYDFFGFREPPFSIAPDPRYLYLSERHKEALAHLMYGVQGQGGFIVITGEVGTGKTTISRCFIENVPEHVDIALILNPRLSARELLASVCDELGIAYPDDATIKQLIDRINRHLLEAHARGRHQVLIIDEAQNLSAEVLEQLRLLTNLETAEKKLLQIVLLGQPELKEILGRPELRQLDQRVTARYHLDALEKDELPAYVHYRLGVAGVKVELFTPAAIRLLYSKSQGVPRLINLISDRALLGAYSEGVQQIESRHIRAASKEVGGRSRSQRHSDASRVLRLATAIAVLVAVTVVGWAYLDSRREPSRLVGVPAAETATDPTAEADAVEEGTSAGQATAAVDHEGTGDDGDAALTGTVERSDEPGASRADSQSLVPFDFKAHGLTTAQAYDSLFRLWGYDWDRSDYPLACDYADATGLRCLHRQGSRRSMEDINRPAVLTLKGPQGERAHVTLSRLEGDVATLRTAEGTLEVSFSDLEDYWYGDFSVLWQVPPYMAWNGDPSELPRQNREGVWLSSRMMQLVGLHADDSDEIERVSRLIRDEQIRWYQKVKGLEQDGVVGAMTLIQMSNDLDAGVPRLVPGRTTIIAPAGPGQMVQPRSG</sequence>
<dbReference type="InterPro" id="IPR003593">
    <property type="entry name" value="AAA+_ATPase"/>
</dbReference>
<dbReference type="PANTHER" id="PTHR35894:SF1">
    <property type="entry name" value="PHOSPHORIBULOKINASE _ URIDINE KINASE FAMILY"/>
    <property type="match status" value="1"/>
</dbReference>
<protein>
    <submittedName>
        <fullName evidence="4">ATPase AAA</fullName>
    </submittedName>
</protein>